<keyword evidence="10" id="KW-1185">Reference proteome</keyword>
<protein>
    <submittedName>
        <fullName evidence="9">Molybdenum cofactor guanylyltransferase</fullName>
    </submittedName>
</protein>
<dbReference type="InterPro" id="IPR013482">
    <property type="entry name" value="Molybde_CF_guanTrfase"/>
</dbReference>
<dbReference type="PANTHER" id="PTHR19136">
    <property type="entry name" value="MOLYBDENUM COFACTOR GUANYLYLTRANSFERASE"/>
    <property type="match status" value="1"/>
</dbReference>
<dbReference type="InterPro" id="IPR025877">
    <property type="entry name" value="MobA-like_NTP_Trfase"/>
</dbReference>
<dbReference type="Pfam" id="PF12804">
    <property type="entry name" value="NTP_transf_3"/>
    <property type="match status" value="1"/>
</dbReference>
<evidence type="ECO:0000256" key="6">
    <source>
        <dbReference type="ARBA" id="ARBA00023134"/>
    </source>
</evidence>
<keyword evidence="4" id="KW-0547">Nucleotide-binding</keyword>
<dbReference type="InterPro" id="IPR029044">
    <property type="entry name" value="Nucleotide-diphossugar_trans"/>
</dbReference>
<evidence type="ECO:0000256" key="3">
    <source>
        <dbReference type="ARBA" id="ARBA00022723"/>
    </source>
</evidence>
<dbReference type="Gene3D" id="3.90.550.10">
    <property type="entry name" value="Spore Coat Polysaccharide Biosynthesis Protein SpsA, Chain A"/>
    <property type="match status" value="1"/>
</dbReference>
<accession>A0ABP8JN30</accession>
<comment type="caution">
    <text evidence="9">The sequence shown here is derived from an EMBL/GenBank/DDBJ whole genome shotgun (WGS) entry which is preliminary data.</text>
</comment>
<dbReference type="SUPFAM" id="SSF53448">
    <property type="entry name" value="Nucleotide-diphospho-sugar transferases"/>
    <property type="match status" value="1"/>
</dbReference>
<evidence type="ECO:0000256" key="7">
    <source>
        <dbReference type="ARBA" id="ARBA00023150"/>
    </source>
</evidence>
<evidence type="ECO:0000256" key="2">
    <source>
        <dbReference type="ARBA" id="ARBA00022679"/>
    </source>
</evidence>
<reference evidence="10" key="1">
    <citation type="journal article" date="2019" name="Int. J. Syst. Evol. Microbiol.">
        <title>The Global Catalogue of Microorganisms (GCM) 10K type strain sequencing project: providing services to taxonomists for standard genome sequencing and annotation.</title>
        <authorList>
            <consortium name="The Broad Institute Genomics Platform"/>
            <consortium name="The Broad Institute Genome Sequencing Center for Infectious Disease"/>
            <person name="Wu L."/>
            <person name="Ma J."/>
        </authorList>
    </citation>
    <scope>NUCLEOTIDE SEQUENCE [LARGE SCALE GENOMIC DNA]</scope>
    <source>
        <strain evidence="10">JCM 17738</strain>
    </source>
</reference>
<evidence type="ECO:0000259" key="8">
    <source>
        <dbReference type="Pfam" id="PF12804"/>
    </source>
</evidence>
<gene>
    <name evidence="9" type="ORF">GCM10023153_13270</name>
</gene>
<dbReference type="CDD" id="cd02503">
    <property type="entry name" value="MobA"/>
    <property type="match status" value="1"/>
</dbReference>
<evidence type="ECO:0000256" key="1">
    <source>
        <dbReference type="ARBA" id="ARBA00022490"/>
    </source>
</evidence>
<keyword evidence="2" id="KW-0808">Transferase</keyword>
<dbReference type="PANTHER" id="PTHR19136:SF81">
    <property type="entry name" value="MOLYBDENUM COFACTOR GUANYLYLTRANSFERASE"/>
    <property type="match status" value="1"/>
</dbReference>
<evidence type="ECO:0000313" key="10">
    <source>
        <dbReference type="Proteomes" id="UP001500390"/>
    </source>
</evidence>
<keyword evidence="9" id="KW-0548">Nucleotidyltransferase</keyword>
<evidence type="ECO:0000313" key="9">
    <source>
        <dbReference type="EMBL" id="GAA4393381.1"/>
    </source>
</evidence>
<evidence type="ECO:0000256" key="4">
    <source>
        <dbReference type="ARBA" id="ARBA00022741"/>
    </source>
</evidence>
<dbReference type="GO" id="GO:0016779">
    <property type="term" value="F:nucleotidyltransferase activity"/>
    <property type="evidence" value="ECO:0007669"/>
    <property type="project" value="UniProtKB-KW"/>
</dbReference>
<dbReference type="EMBL" id="BAABFX010000022">
    <property type="protein sequence ID" value="GAA4393381.1"/>
    <property type="molecule type" value="Genomic_DNA"/>
</dbReference>
<keyword evidence="1" id="KW-0963">Cytoplasm</keyword>
<organism evidence="9 10">
    <name type="scientific">Ornithinibacter aureus</name>
    <dbReference type="NCBI Taxonomy" id="622664"/>
    <lineage>
        <taxon>Bacteria</taxon>
        <taxon>Bacillati</taxon>
        <taxon>Actinomycetota</taxon>
        <taxon>Actinomycetes</taxon>
        <taxon>Micrococcales</taxon>
        <taxon>Intrasporangiaceae</taxon>
        <taxon>Ornithinibacter</taxon>
    </lineage>
</organism>
<sequence length="181" mass="18439">MTVVVLAGGESRRFGSDKLAAPLAGTTVLDHLLASLPPEWEVIAVGEQRPTPRPLTWTREDPPGGGPLAGIAAGLALVTTDLTAVVAGDMPYAVSGLRQLADALAAAGPDTAAAVAVDDEGHANPLLAVYRTTAARDLVPEPAHGIPAKTLLALPHLEVRITGVTSRDVDTPEDLAALGGE</sequence>
<keyword evidence="3" id="KW-0479">Metal-binding</keyword>
<name>A0ABP8JN30_9MICO</name>
<feature type="domain" description="MobA-like NTP transferase" evidence="8">
    <location>
        <begin position="3"/>
        <end position="134"/>
    </location>
</feature>
<dbReference type="Proteomes" id="UP001500390">
    <property type="component" value="Unassembled WGS sequence"/>
</dbReference>
<keyword evidence="6" id="KW-0342">GTP-binding</keyword>
<keyword evidence="7" id="KW-0501">Molybdenum cofactor biosynthesis</keyword>
<keyword evidence="5" id="KW-0460">Magnesium</keyword>
<proteinExistence type="predicted"/>
<evidence type="ECO:0000256" key="5">
    <source>
        <dbReference type="ARBA" id="ARBA00022842"/>
    </source>
</evidence>